<dbReference type="InParanoid" id="D7TY56"/>
<organism evidence="1 2">
    <name type="scientific">Vitis vinifera</name>
    <name type="common">Grape</name>
    <dbReference type="NCBI Taxonomy" id="29760"/>
    <lineage>
        <taxon>Eukaryota</taxon>
        <taxon>Viridiplantae</taxon>
        <taxon>Streptophyta</taxon>
        <taxon>Embryophyta</taxon>
        <taxon>Tracheophyta</taxon>
        <taxon>Spermatophyta</taxon>
        <taxon>Magnoliopsida</taxon>
        <taxon>eudicotyledons</taxon>
        <taxon>Gunneridae</taxon>
        <taxon>Pentapetalae</taxon>
        <taxon>rosids</taxon>
        <taxon>Vitales</taxon>
        <taxon>Vitaceae</taxon>
        <taxon>Viteae</taxon>
        <taxon>Vitis</taxon>
    </lineage>
</organism>
<evidence type="ECO:0000313" key="2">
    <source>
        <dbReference type="Proteomes" id="UP000009183"/>
    </source>
</evidence>
<dbReference type="Proteomes" id="UP000009183">
    <property type="component" value="Chromosome 3"/>
</dbReference>
<keyword evidence="2" id="KW-1185">Reference proteome</keyword>
<protein>
    <submittedName>
        <fullName evidence="1">Uncharacterized protein</fullName>
    </submittedName>
</protein>
<dbReference type="PaxDb" id="29760-VIT_03s0097g00410.t01"/>
<gene>
    <name evidence="1" type="ordered locus">VIT_03s0097g00410</name>
</gene>
<accession>D7TY56</accession>
<proteinExistence type="predicted"/>
<reference evidence="2" key="1">
    <citation type="journal article" date="2007" name="Nature">
        <title>The grapevine genome sequence suggests ancestral hexaploidization in major angiosperm phyla.</title>
        <authorList>
            <consortium name="The French-Italian Public Consortium for Grapevine Genome Characterization."/>
            <person name="Jaillon O."/>
            <person name="Aury J.-M."/>
            <person name="Noel B."/>
            <person name="Policriti A."/>
            <person name="Clepet C."/>
            <person name="Casagrande A."/>
            <person name="Choisne N."/>
            <person name="Aubourg S."/>
            <person name="Vitulo N."/>
            <person name="Jubin C."/>
            <person name="Vezzi A."/>
            <person name="Legeai F."/>
            <person name="Hugueney P."/>
            <person name="Dasilva C."/>
            <person name="Horner D."/>
            <person name="Mica E."/>
            <person name="Jublot D."/>
            <person name="Poulain J."/>
            <person name="Bruyere C."/>
            <person name="Billault A."/>
            <person name="Segurens B."/>
            <person name="Gouyvenoux M."/>
            <person name="Ugarte E."/>
            <person name="Cattonaro F."/>
            <person name="Anthouard V."/>
            <person name="Vico V."/>
            <person name="Del Fabbro C."/>
            <person name="Alaux M."/>
            <person name="Di Gaspero G."/>
            <person name="Dumas V."/>
            <person name="Felice N."/>
            <person name="Paillard S."/>
            <person name="Juman I."/>
            <person name="Moroldo M."/>
            <person name="Scalabrin S."/>
            <person name="Canaguier A."/>
            <person name="Le Clainche I."/>
            <person name="Malacrida G."/>
            <person name="Durand E."/>
            <person name="Pesole G."/>
            <person name="Laucou V."/>
            <person name="Chatelet P."/>
            <person name="Merdinoglu D."/>
            <person name="Delledonne M."/>
            <person name="Pezzotti M."/>
            <person name="Lecharny A."/>
            <person name="Scarpelli C."/>
            <person name="Artiguenave F."/>
            <person name="Pe M.E."/>
            <person name="Valle G."/>
            <person name="Morgante M."/>
            <person name="Caboche M."/>
            <person name="Adam-Blondon A.-F."/>
            <person name="Weissenbach J."/>
            <person name="Quetier F."/>
            <person name="Wincker P."/>
        </authorList>
    </citation>
    <scope>NUCLEOTIDE SEQUENCE [LARGE SCALE GENOMIC DNA]</scope>
    <source>
        <strain evidence="2">cv. Pinot noir / PN40024</strain>
    </source>
</reference>
<dbReference type="AlphaFoldDB" id="D7TY56"/>
<dbReference type="EMBL" id="FN596261">
    <property type="protein sequence ID" value="CBI35431.3"/>
    <property type="molecule type" value="Genomic_DNA"/>
</dbReference>
<sequence>MNDSNFSDVFEEYYFISALAYDVKVIKSTPQGTGNCSYSS</sequence>
<dbReference type="HOGENOM" id="CLU_3300421_0_0_1"/>
<name>D7TY56_VITVI</name>
<evidence type="ECO:0000313" key="1">
    <source>
        <dbReference type="EMBL" id="CBI35431.3"/>
    </source>
</evidence>